<protein>
    <recommendedName>
        <fullName evidence="6">RING-type domain-containing protein</fullName>
    </recommendedName>
</protein>
<dbReference type="AlphaFoldDB" id="A0A507DPH1"/>
<evidence type="ECO:0000313" key="7">
    <source>
        <dbReference type="EMBL" id="TPX53493.1"/>
    </source>
</evidence>
<dbReference type="Gene3D" id="3.30.40.10">
    <property type="entry name" value="Zinc/RING finger domain, C3HC4 (zinc finger)"/>
    <property type="match status" value="1"/>
</dbReference>
<comment type="caution">
    <text evidence="7">The sequence shown here is derived from an EMBL/GenBank/DDBJ whole genome shotgun (WGS) entry which is preliminary data.</text>
</comment>
<accession>A0A507DPH1</accession>
<name>A0A507DPH1_9FUNG</name>
<dbReference type="Pfam" id="PF15227">
    <property type="entry name" value="zf-C3HC4_4"/>
    <property type="match status" value="1"/>
</dbReference>
<evidence type="ECO:0000313" key="8">
    <source>
        <dbReference type="Proteomes" id="UP000317494"/>
    </source>
</evidence>
<dbReference type="InterPro" id="IPR017907">
    <property type="entry name" value="Znf_RING_CS"/>
</dbReference>
<keyword evidence="3" id="KW-0862">Zinc</keyword>
<keyword evidence="1" id="KW-0479">Metal-binding</keyword>
<proteinExistence type="predicted"/>
<keyword evidence="8" id="KW-1185">Reference proteome</keyword>
<dbReference type="InterPro" id="IPR001841">
    <property type="entry name" value="Znf_RING"/>
</dbReference>
<evidence type="ECO:0000256" key="1">
    <source>
        <dbReference type="ARBA" id="ARBA00022723"/>
    </source>
</evidence>
<dbReference type="InterPro" id="IPR013083">
    <property type="entry name" value="Znf_RING/FYVE/PHD"/>
</dbReference>
<keyword evidence="2 4" id="KW-0863">Zinc-finger</keyword>
<dbReference type="EMBL" id="QEAN01000016">
    <property type="protein sequence ID" value="TPX53493.1"/>
    <property type="molecule type" value="Genomic_DNA"/>
</dbReference>
<dbReference type="VEuPathDB" id="FungiDB:SeMB42_g00743"/>
<evidence type="ECO:0000259" key="6">
    <source>
        <dbReference type="PROSITE" id="PS50089"/>
    </source>
</evidence>
<dbReference type="GO" id="GO:0008270">
    <property type="term" value="F:zinc ion binding"/>
    <property type="evidence" value="ECO:0007669"/>
    <property type="project" value="UniProtKB-KW"/>
</dbReference>
<dbReference type="SUPFAM" id="SSF57850">
    <property type="entry name" value="RING/U-box"/>
    <property type="match status" value="1"/>
</dbReference>
<sequence>MAENVHCEADTIDDLIDPDYKCPVCFEWLADPVTLDCQHSICYGCLQQIQESAFCKGACPLCRHRALNFIRRHAKNPGGMINQRLAATIDNTRAERQRISSCTGVRVLRNRVINTAETSLPKKRKRNEVDESGNNCDGRSATKRRAAVDGVYRYIPKNAADKFISTNKSLRAGDILRNATSSALGVSARKDSNRPVIAATVSPETMSVSTVGNARVGIPRWICPRCGKIYSIQSKRSWTNHMIACTGDMPPPIDKRKRGA</sequence>
<feature type="region of interest" description="Disordered" evidence="5">
    <location>
        <begin position="121"/>
        <end position="140"/>
    </location>
</feature>
<dbReference type="SMART" id="SM00184">
    <property type="entry name" value="RING"/>
    <property type="match status" value="1"/>
</dbReference>
<organism evidence="7 8">
    <name type="scientific">Synchytrium endobioticum</name>
    <dbReference type="NCBI Taxonomy" id="286115"/>
    <lineage>
        <taxon>Eukaryota</taxon>
        <taxon>Fungi</taxon>
        <taxon>Fungi incertae sedis</taxon>
        <taxon>Chytridiomycota</taxon>
        <taxon>Chytridiomycota incertae sedis</taxon>
        <taxon>Chytridiomycetes</taxon>
        <taxon>Synchytriales</taxon>
        <taxon>Synchytriaceae</taxon>
        <taxon>Synchytrium</taxon>
    </lineage>
</organism>
<reference evidence="7 8" key="1">
    <citation type="journal article" date="2019" name="Sci. Rep.">
        <title>Comparative genomics of chytrid fungi reveal insights into the obligate biotrophic and pathogenic lifestyle of Synchytrium endobioticum.</title>
        <authorList>
            <person name="van de Vossenberg B.T.L.H."/>
            <person name="Warris S."/>
            <person name="Nguyen H.D.T."/>
            <person name="van Gent-Pelzer M.P.E."/>
            <person name="Joly D.L."/>
            <person name="van de Geest H.C."/>
            <person name="Bonants P.J.M."/>
            <person name="Smith D.S."/>
            <person name="Levesque C.A."/>
            <person name="van der Lee T.A.J."/>
        </authorList>
    </citation>
    <scope>NUCLEOTIDE SEQUENCE [LARGE SCALE GENOMIC DNA]</scope>
    <source>
        <strain evidence="7 8">MB42</strain>
    </source>
</reference>
<evidence type="ECO:0000256" key="3">
    <source>
        <dbReference type="ARBA" id="ARBA00022833"/>
    </source>
</evidence>
<feature type="domain" description="RING-type" evidence="6">
    <location>
        <begin position="22"/>
        <end position="63"/>
    </location>
</feature>
<dbReference type="STRING" id="286115.A0A507DPH1"/>
<dbReference type="PROSITE" id="PS50089">
    <property type="entry name" value="ZF_RING_2"/>
    <property type="match status" value="1"/>
</dbReference>
<evidence type="ECO:0000256" key="5">
    <source>
        <dbReference type="SAM" id="MobiDB-lite"/>
    </source>
</evidence>
<evidence type="ECO:0000256" key="2">
    <source>
        <dbReference type="ARBA" id="ARBA00022771"/>
    </source>
</evidence>
<gene>
    <name evidence="7" type="ORF">SeMB42_g00743</name>
</gene>
<dbReference type="PROSITE" id="PS00518">
    <property type="entry name" value="ZF_RING_1"/>
    <property type="match status" value="1"/>
</dbReference>
<evidence type="ECO:0000256" key="4">
    <source>
        <dbReference type="PROSITE-ProRule" id="PRU00175"/>
    </source>
</evidence>
<dbReference type="Proteomes" id="UP000317494">
    <property type="component" value="Unassembled WGS sequence"/>
</dbReference>